<keyword evidence="1" id="KW-1015">Disulfide bond</keyword>
<evidence type="ECO:0000313" key="6">
    <source>
        <dbReference type="Proteomes" id="UP001221898"/>
    </source>
</evidence>
<dbReference type="InterPro" id="IPR035976">
    <property type="entry name" value="Sushi/SCR/CCP_sf"/>
</dbReference>
<feature type="domain" description="Sushi" evidence="4">
    <location>
        <begin position="115"/>
        <end position="153"/>
    </location>
</feature>
<accession>A0AAD7RI61</accession>
<dbReference type="GO" id="GO:0042010">
    <property type="term" value="F:interleukin-15 receptor activity"/>
    <property type="evidence" value="ECO:0007669"/>
    <property type="project" value="InterPro"/>
</dbReference>
<comment type="caution">
    <text evidence="5">The sequence shown here is derived from an EMBL/GenBank/DDBJ whole genome shotgun (WGS) entry which is preliminary data.</text>
</comment>
<keyword evidence="6" id="KW-1185">Reference proteome</keyword>
<feature type="compositionally biased region" description="Basic and acidic residues" evidence="2">
    <location>
        <begin position="165"/>
        <end position="175"/>
    </location>
</feature>
<dbReference type="Pfam" id="PF00084">
    <property type="entry name" value="Sushi"/>
    <property type="match status" value="2"/>
</dbReference>
<dbReference type="InterPro" id="IPR042372">
    <property type="entry name" value="IL15RA"/>
</dbReference>
<dbReference type="SUPFAM" id="SSF57535">
    <property type="entry name" value="Complement control module/SCR domain"/>
    <property type="match status" value="1"/>
</dbReference>
<reference evidence="5" key="1">
    <citation type="journal article" date="2023" name="Science">
        <title>Genome structures resolve the early diversification of teleost fishes.</title>
        <authorList>
            <person name="Parey E."/>
            <person name="Louis A."/>
            <person name="Montfort J."/>
            <person name="Bouchez O."/>
            <person name="Roques C."/>
            <person name="Iampietro C."/>
            <person name="Lluch J."/>
            <person name="Castinel A."/>
            <person name="Donnadieu C."/>
            <person name="Desvignes T."/>
            <person name="Floi Bucao C."/>
            <person name="Jouanno E."/>
            <person name="Wen M."/>
            <person name="Mejri S."/>
            <person name="Dirks R."/>
            <person name="Jansen H."/>
            <person name="Henkel C."/>
            <person name="Chen W.J."/>
            <person name="Zahm M."/>
            <person name="Cabau C."/>
            <person name="Klopp C."/>
            <person name="Thompson A.W."/>
            <person name="Robinson-Rechavi M."/>
            <person name="Braasch I."/>
            <person name="Lecointre G."/>
            <person name="Bobe J."/>
            <person name="Postlethwait J.H."/>
            <person name="Berthelot C."/>
            <person name="Roest Crollius H."/>
            <person name="Guiguen Y."/>
        </authorList>
    </citation>
    <scope>NUCLEOTIDE SEQUENCE</scope>
    <source>
        <strain evidence="5">NC1722</strain>
    </source>
</reference>
<feature type="signal peptide" evidence="3">
    <location>
        <begin position="1"/>
        <end position="24"/>
    </location>
</feature>
<dbReference type="AlphaFoldDB" id="A0AAD7RI61"/>
<feature type="chain" id="PRO_5042212633" description="Sushi domain-containing protein" evidence="3">
    <location>
        <begin position="25"/>
        <end position="240"/>
    </location>
</feature>
<dbReference type="PANTHER" id="PTHR15060">
    <property type="entry name" value="INTERLEUKIN-15 RECEPTOR SUBUNIT ALPHA"/>
    <property type="match status" value="1"/>
</dbReference>
<dbReference type="InterPro" id="IPR000436">
    <property type="entry name" value="Sushi_SCR_CCP_dom"/>
</dbReference>
<evidence type="ECO:0000256" key="2">
    <source>
        <dbReference type="SAM" id="MobiDB-lite"/>
    </source>
</evidence>
<dbReference type="EMBL" id="JAINUG010000273">
    <property type="protein sequence ID" value="KAJ8384367.1"/>
    <property type="molecule type" value="Genomic_DNA"/>
</dbReference>
<name>A0AAD7RI61_9TELE</name>
<proteinExistence type="predicted"/>
<evidence type="ECO:0000256" key="1">
    <source>
        <dbReference type="ARBA" id="ARBA00023157"/>
    </source>
</evidence>
<dbReference type="Proteomes" id="UP001221898">
    <property type="component" value="Unassembled WGS sequence"/>
</dbReference>
<keyword evidence="3" id="KW-0732">Signal</keyword>
<gene>
    <name evidence="5" type="ORF">AAFF_G00206200</name>
</gene>
<feature type="region of interest" description="Disordered" evidence="2">
    <location>
        <begin position="156"/>
        <end position="192"/>
    </location>
</feature>
<evidence type="ECO:0000313" key="5">
    <source>
        <dbReference type="EMBL" id="KAJ8384367.1"/>
    </source>
</evidence>
<feature type="domain" description="Sushi" evidence="4">
    <location>
        <begin position="34"/>
        <end position="78"/>
    </location>
</feature>
<evidence type="ECO:0000259" key="4">
    <source>
        <dbReference type="Pfam" id="PF00084"/>
    </source>
</evidence>
<feature type="region of interest" description="Disordered" evidence="2">
    <location>
        <begin position="110"/>
        <end position="129"/>
    </location>
</feature>
<sequence>MDSPRMKSLAHRLIFFLLFPLSTNHDIVSAKEGCPPLPQKDNTKPFVQLPSYPEGYKFNYTCIDGYVRKAGTSNMTRCIKSIKLGSPLQWDNLSGRTAFVCIPDPRRKKTTKEGCPPLPQKDNTKPFVQLPSYPEGYKFNYTCIDGYVRKAGTSNMTRAQNNSNDKYKSDHEGNRRVSGTWDSPRHDSQTAQHDIARIPKTGPFHSTALNVHVFWCRQWTWSDPSRSCNSGRSCDATKVM</sequence>
<dbReference type="PANTHER" id="PTHR15060:SF0">
    <property type="entry name" value="INTERLEUKIN-15 RECEPTOR SUBUNIT ALPHA"/>
    <property type="match status" value="1"/>
</dbReference>
<evidence type="ECO:0000256" key="3">
    <source>
        <dbReference type="SAM" id="SignalP"/>
    </source>
</evidence>
<organism evidence="5 6">
    <name type="scientific">Aldrovandia affinis</name>
    <dbReference type="NCBI Taxonomy" id="143900"/>
    <lineage>
        <taxon>Eukaryota</taxon>
        <taxon>Metazoa</taxon>
        <taxon>Chordata</taxon>
        <taxon>Craniata</taxon>
        <taxon>Vertebrata</taxon>
        <taxon>Euteleostomi</taxon>
        <taxon>Actinopterygii</taxon>
        <taxon>Neopterygii</taxon>
        <taxon>Teleostei</taxon>
        <taxon>Notacanthiformes</taxon>
        <taxon>Halosauridae</taxon>
        <taxon>Aldrovandia</taxon>
    </lineage>
</organism>
<protein>
    <recommendedName>
        <fullName evidence="4">Sushi domain-containing protein</fullName>
    </recommendedName>
</protein>
<dbReference type="Gene3D" id="2.20.28.230">
    <property type="match status" value="2"/>
</dbReference>